<proteinExistence type="predicted"/>
<accession>A0A0P0WVI2</accession>
<reference evidence="3" key="1">
    <citation type="journal article" date="2005" name="Nature">
        <title>The map-based sequence of the rice genome.</title>
        <authorList>
            <consortium name="International rice genome sequencing project (IRGSP)"/>
            <person name="Matsumoto T."/>
            <person name="Wu J."/>
            <person name="Kanamori H."/>
            <person name="Katayose Y."/>
            <person name="Fujisawa M."/>
            <person name="Namiki N."/>
            <person name="Mizuno H."/>
            <person name="Yamamoto K."/>
            <person name="Antonio B.A."/>
            <person name="Baba T."/>
            <person name="Sakata K."/>
            <person name="Nagamura Y."/>
            <person name="Aoki H."/>
            <person name="Arikawa K."/>
            <person name="Arita K."/>
            <person name="Bito T."/>
            <person name="Chiden Y."/>
            <person name="Fujitsuka N."/>
            <person name="Fukunaka R."/>
            <person name="Hamada M."/>
            <person name="Harada C."/>
            <person name="Hayashi A."/>
            <person name="Hijishita S."/>
            <person name="Honda M."/>
            <person name="Hosokawa S."/>
            <person name="Ichikawa Y."/>
            <person name="Idonuma A."/>
            <person name="Iijima M."/>
            <person name="Ikeda M."/>
            <person name="Ikeno M."/>
            <person name="Ito K."/>
            <person name="Ito S."/>
            <person name="Ito T."/>
            <person name="Ito Y."/>
            <person name="Ito Y."/>
            <person name="Iwabuchi A."/>
            <person name="Kamiya K."/>
            <person name="Karasawa W."/>
            <person name="Kurita K."/>
            <person name="Katagiri S."/>
            <person name="Kikuta A."/>
            <person name="Kobayashi H."/>
            <person name="Kobayashi N."/>
            <person name="Machita K."/>
            <person name="Maehara T."/>
            <person name="Masukawa M."/>
            <person name="Mizubayashi T."/>
            <person name="Mukai Y."/>
            <person name="Nagasaki H."/>
            <person name="Nagata Y."/>
            <person name="Naito S."/>
            <person name="Nakashima M."/>
            <person name="Nakama Y."/>
            <person name="Nakamichi Y."/>
            <person name="Nakamura M."/>
            <person name="Meguro A."/>
            <person name="Negishi M."/>
            <person name="Ohta I."/>
            <person name="Ohta T."/>
            <person name="Okamoto M."/>
            <person name="Ono N."/>
            <person name="Saji S."/>
            <person name="Sakaguchi M."/>
            <person name="Sakai K."/>
            <person name="Shibata M."/>
            <person name="Shimokawa T."/>
            <person name="Song J."/>
            <person name="Takazaki Y."/>
            <person name="Terasawa K."/>
            <person name="Tsugane M."/>
            <person name="Tsuji K."/>
            <person name="Ueda S."/>
            <person name="Waki K."/>
            <person name="Yamagata H."/>
            <person name="Yamamoto M."/>
            <person name="Yamamoto S."/>
            <person name="Yamane H."/>
            <person name="Yoshiki S."/>
            <person name="Yoshihara R."/>
            <person name="Yukawa K."/>
            <person name="Zhong H."/>
            <person name="Yano M."/>
            <person name="Yuan Q."/>
            <person name="Ouyang S."/>
            <person name="Liu J."/>
            <person name="Jones K.M."/>
            <person name="Gansberger K."/>
            <person name="Moffat K."/>
            <person name="Hill J."/>
            <person name="Bera J."/>
            <person name="Fadrosh D."/>
            <person name="Jin S."/>
            <person name="Johri S."/>
            <person name="Kim M."/>
            <person name="Overton L."/>
            <person name="Reardon M."/>
            <person name="Tsitrin T."/>
            <person name="Vuong H."/>
            <person name="Weaver B."/>
            <person name="Ciecko A."/>
            <person name="Tallon L."/>
            <person name="Jackson J."/>
            <person name="Pai G."/>
            <person name="Aken S.V."/>
            <person name="Utterback T."/>
            <person name="Reidmuller S."/>
            <person name="Feldblyum T."/>
            <person name="Hsiao J."/>
            <person name="Zismann V."/>
            <person name="Iobst S."/>
            <person name="de Vazeille A.R."/>
            <person name="Buell C.R."/>
            <person name="Ying K."/>
            <person name="Li Y."/>
            <person name="Lu T."/>
            <person name="Huang Y."/>
            <person name="Zhao Q."/>
            <person name="Feng Q."/>
            <person name="Zhang L."/>
            <person name="Zhu J."/>
            <person name="Weng Q."/>
            <person name="Mu J."/>
            <person name="Lu Y."/>
            <person name="Fan D."/>
            <person name="Liu Y."/>
            <person name="Guan J."/>
            <person name="Zhang Y."/>
            <person name="Yu S."/>
            <person name="Liu X."/>
            <person name="Zhang Y."/>
            <person name="Hong G."/>
            <person name="Han B."/>
            <person name="Choisne N."/>
            <person name="Demange N."/>
            <person name="Orjeda G."/>
            <person name="Samain S."/>
            <person name="Cattolico L."/>
            <person name="Pelletier E."/>
            <person name="Couloux A."/>
            <person name="Segurens B."/>
            <person name="Wincker P."/>
            <person name="D'Hont A."/>
            <person name="Scarpelli C."/>
            <person name="Weissenbach J."/>
            <person name="Salanoubat M."/>
            <person name="Quetier F."/>
            <person name="Yu Y."/>
            <person name="Kim H.R."/>
            <person name="Rambo T."/>
            <person name="Currie J."/>
            <person name="Collura K."/>
            <person name="Luo M."/>
            <person name="Yang T."/>
            <person name="Ammiraju J.S.S."/>
            <person name="Engler F."/>
            <person name="Soderlund C."/>
            <person name="Wing R.A."/>
            <person name="Palmer L.E."/>
            <person name="de la Bastide M."/>
            <person name="Spiegel L."/>
            <person name="Nascimento L."/>
            <person name="Zutavern T."/>
            <person name="O'Shaughnessy A."/>
            <person name="Dike S."/>
            <person name="Dedhia N."/>
            <person name="Preston R."/>
            <person name="Balija V."/>
            <person name="McCombie W.R."/>
            <person name="Chow T."/>
            <person name="Chen H."/>
            <person name="Chung M."/>
            <person name="Chen C."/>
            <person name="Shaw J."/>
            <person name="Wu H."/>
            <person name="Hsiao K."/>
            <person name="Chao Y."/>
            <person name="Chu M."/>
            <person name="Cheng C."/>
            <person name="Hour A."/>
            <person name="Lee P."/>
            <person name="Lin S."/>
            <person name="Lin Y."/>
            <person name="Liou J."/>
            <person name="Liu S."/>
            <person name="Hsing Y."/>
            <person name="Raghuvanshi S."/>
            <person name="Mohanty A."/>
            <person name="Bharti A.K."/>
            <person name="Gaur A."/>
            <person name="Gupta V."/>
            <person name="Kumar D."/>
            <person name="Ravi V."/>
            <person name="Vij S."/>
            <person name="Kapur A."/>
            <person name="Khurana P."/>
            <person name="Khurana P."/>
            <person name="Khurana J.P."/>
            <person name="Tyagi A.K."/>
            <person name="Gaikwad K."/>
            <person name="Singh A."/>
            <person name="Dalal V."/>
            <person name="Srivastava S."/>
            <person name="Dixit A."/>
            <person name="Pal A.K."/>
            <person name="Ghazi I.A."/>
            <person name="Yadav M."/>
            <person name="Pandit A."/>
            <person name="Bhargava A."/>
            <person name="Sureshbabu K."/>
            <person name="Batra K."/>
            <person name="Sharma T.R."/>
            <person name="Mohapatra T."/>
            <person name="Singh N.K."/>
            <person name="Messing J."/>
            <person name="Nelson A.B."/>
            <person name="Fuks G."/>
            <person name="Kavchok S."/>
            <person name="Keizer G."/>
            <person name="Linton E."/>
            <person name="Llaca V."/>
            <person name="Song R."/>
            <person name="Tanyolac B."/>
            <person name="Young S."/>
            <person name="Ho-Il K."/>
            <person name="Hahn J.H."/>
            <person name="Sangsakoo G."/>
            <person name="Vanavichit A."/>
            <person name="de Mattos Luiz.A.T."/>
            <person name="Zimmer P.D."/>
            <person name="Malone G."/>
            <person name="Dellagostin O."/>
            <person name="de Oliveira A.C."/>
            <person name="Bevan M."/>
            <person name="Bancroft I."/>
            <person name="Minx P."/>
            <person name="Cordum H."/>
            <person name="Wilson R."/>
            <person name="Cheng Z."/>
            <person name="Jin W."/>
            <person name="Jiang J."/>
            <person name="Leong S.A."/>
            <person name="Iwama H."/>
            <person name="Gojobori T."/>
            <person name="Itoh T."/>
            <person name="Niimura Y."/>
            <person name="Fujii Y."/>
            <person name="Habara T."/>
            <person name="Sakai H."/>
            <person name="Sato Y."/>
            <person name="Wilson G."/>
            <person name="Kumar K."/>
            <person name="McCouch S."/>
            <person name="Juretic N."/>
            <person name="Hoen D."/>
            <person name="Wright S."/>
            <person name="Bruskiewich R."/>
            <person name="Bureau T."/>
            <person name="Miyao A."/>
            <person name="Hirochika H."/>
            <person name="Nishikawa T."/>
            <person name="Kadowaki K."/>
            <person name="Sugiura M."/>
            <person name="Burr B."/>
            <person name="Sasaki T."/>
        </authorList>
    </citation>
    <scope>NUCLEOTIDE SEQUENCE [LARGE SCALE GENOMIC DNA]</scope>
    <source>
        <strain evidence="3">cv. Nipponbare</strain>
    </source>
</reference>
<dbReference type="AlphaFoldDB" id="A0A0P0WVI2"/>
<keyword evidence="3" id="KW-1185">Reference proteome</keyword>
<dbReference type="Proteomes" id="UP000059680">
    <property type="component" value="Chromosome 6"/>
</dbReference>
<protein>
    <submittedName>
        <fullName evidence="2">Os06g0270966 protein</fullName>
    </submittedName>
</protein>
<organism evidence="2 3">
    <name type="scientific">Oryza sativa subsp. japonica</name>
    <name type="common">Rice</name>
    <dbReference type="NCBI Taxonomy" id="39947"/>
    <lineage>
        <taxon>Eukaryota</taxon>
        <taxon>Viridiplantae</taxon>
        <taxon>Streptophyta</taxon>
        <taxon>Embryophyta</taxon>
        <taxon>Tracheophyta</taxon>
        <taxon>Spermatophyta</taxon>
        <taxon>Magnoliopsida</taxon>
        <taxon>Liliopsida</taxon>
        <taxon>Poales</taxon>
        <taxon>Poaceae</taxon>
        <taxon>BOP clade</taxon>
        <taxon>Oryzoideae</taxon>
        <taxon>Oryzeae</taxon>
        <taxon>Oryzinae</taxon>
        <taxon>Oryza</taxon>
        <taxon>Oryza sativa</taxon>
    </lineage>
</organism>
<feature type="region of interest" description="Disordered" evidence="1">
    <location>
        <begin position="12"/>
        <end position="38"/>
    </location>
</feature>
<gene>
    <name evidence="2" type="ordered locus">Os06g0270966</name>
    <name evidence="2" type="ORF">OSNPB_060270966</name>
</gene>
<evidence type="ECO:0000313" key="3">
    <source>
        <dbReference type="Proteomes" id="UP000059680"/>
    </source>
</evidence>
<evidence type="ECO:0000313" key="2">
    <source>
        <dbReference type="EMBL" id="BAS97186.1"/>
    </source>
</evidence>
<sequence>MAPSCGTEAAAAASSRLAVAESDEAPSHGHGVNSSGFLRSTAVGSSNDSLAWAWEQQRRPWTGRICHCHPLERQTHSIRGLVAVGPDWTDPATHRCTL</sequence>
<dbReference type="PaxDb" id="39947-A0A0P0WVI2"/>
<dbReference type="EMBL" id="AP014962">
    <property type="protein sequence ID" value="BAS97186.1"/>
    <property type="molecule type" value="Genomic_DNA"/>
</dbReference>
<reference evidence="2 3" key="2">
    <citation type="journal article" date="2013" name="Plant Cell Physiol.">
        <title>Rice Annotation Project Database (RAP-DB): an integrative and interactive database for rice genomics.</title>
        <authorList>
            <person name="Sakai H."/>
            <person name="Lee S.S."/>
            <person name="Tanaka T."/>
            <person name="Numa H."/>
            <person name="Kim J."/>
            <person name="Kawahara Y."/>
            <person name="Wakimoto H."/>
            <person name="Yang C.C."/>
            <person name="Iwamoto M."/>
            <person name="Abe T."/>
            <person name="Yamada Y."/>
            <person name="Muto A."/>
            <person name="Inokuchi H."/>
            <person name="Ikemura T."/>
            <person name="Matsumoto T."/>
            <person name="Sasaki T."/>
            <person name="Itoh T."/>
        </authorList>
    </citation>
    <scope>NUCLEOTIDE SEQUENCE [LARGE SCALE GENOMIC DNA]</scope>
    <source>
        <strain evidence="3">cv. Nipponbare</strain>
    </source>
</reference>
<dbReference type="InParanoid" id="A0A0P0WVI2"/>
<name>A0A0P0WVI2_ORYSJ</name>
<reference evidence="2 3" key="3">
    <citation type="journal article" date="2013" name="Rice">
        <title>Improvement of the Oryza sativa Nipponbare reference genome using next generation sequence and optical map data.</title>
        <authorList>
            <person name="Kawahara Y."/>
            <person name="de la Bastide M."/>
            <person name="Hamilton J.P."/>
            <person name="Kanamori H."/>
            <person name="McCombie W.R."/>
            <person name="Ouyang S."/>
            <person name="Schwartz D.C."/>
            <person name="Tanaka T."/>
            <person name="Wu J."/>
            <person name="Zhou S."/>
            <person name="Childs K.L."/>
            <person name="Davidson R.M."/>
            <person name="Lin H."/>
            <person name="Quesada-Ocampo L."/>
            <person name="Vaillancourt B."/>
            <person name="Sakai H."/>
            <person name="Lee S.S."/>
            <person name="Kim J."/>
            <person name="Numa H."/>
            <person name="Itoh T."/>
            <person name="Buell C.R."/>
            <person name="Matsumoto T."/>
        </authorList>
    </citation>
    <scope>NUCLEOTIDE SEQUENCE [LARGE SCALE GENOMIC DNA]</scope>
    <source>
        <strain evidence="3">cv. Nipponbare</strain>
    </source>
</reference>
<evidence type="ECO:0000256" key="1">
    <source>
        <dbReference type="SAM" id="MobiDB-lite"/>
    </source>
</evidence>